<gene>
    <name evidence="1" type="ORF">LX24_01394</name>
</gene>
<dbReference type="Pfam" id="PF04910">
    <property type="entry name" value="Tcf25"/>
    <property type="match status" value="1"/>
</dbReference>
<dbReference type="InterPro" id="IPR011990">
    <property type="entry name" value="TPR-like_helical_dom_sf"/>
</dbReference>
<dbReference type="Proteomes" id="UP000323166">
    <property type="component" value="Unassembled WGS sequence"/>
</dbReference>
<comment type="caution">
    <text evidence="1">The sequence shown here is derived from an EMBL/GenBank/DDBJ whole genome shotgun (WGS) entry which is preliminary data.</text>
</comment>
<name>A0A5S4ZTJ3_9FIRM</name>
<evidence type="ECO:0000313" key="1">
    <source>
        <dbReference type="EMBL" id="TYO96004.1"/>
    </source>
</evidence>
<keyword evidence="2" id="KW-1185">Reference proteome</keyword>
<accession>A0A5S4ZTJ3</accession>
<reference evidence="1 2" key="1">
    <citation type="submission" date="2019-07" db="EMBL/GenBank/DDBJ databases">
        <title>Genomic Encyclopedia of Type Strains, Phase I: the one thousand microbial genomes (KMG-I) project.</title>
        <authorList>
            <person name="Kyrpides N."/>
        </authorList>
    </citation>
    <scope>NUCLEOTIDE SEQUENCE [LARGE SCALE GENOMIC DNA]</scope>
    <source>
        <strain evidence="1 2">DSM 6562</strain>
    </source>
</reference>
<protein>
    <submittedName>
        <fullName evidence="1">Transcriptional repressor TCF25</fullName>
    </submittedName>
</protein>
<dbReference type="Gene3D" id="1.25.40.10">
    <property type="entry name" value="Tetratricopeptide repeat domain"/>
    <property type="match status" value="1"/>
</dbReference>
<organism evidence="1 2">
    <name type="scientific">Desulfallas thermosapovorans DSM 6562</name>
    <dbReference type="NCBI Taxonomy" id="1121431"/>
    <lineage>
        <taxon>Bacteria</taxon>
        <taxon>Bacillati</taxon>
        <taxon>Bacillota</taxon>
        <taxon>Clostridia</taxon>
        <taxon>Eubacteriales</taxon>
        <taxon>Desulfallaceae</taxon>
        <taxon>Desulfallas</taxon>
    </lineage>
</organism>
<dbReference type="InterPro" id="IPR019734">
    <property type="entry name" value="TPR_rpt"/>
</dbReference>
<evidence type="ECO:0000313" key="2">
    <source>
        <dbReference type="Proteomes" id="UP000323166"/>
    </source>
</evidence>
<dbReference type="SMART" id="SM00028">
    <property type="entry name" value="TPR"/>
    <property type="match status" value="2"/>
</dbReference>
<dbReference type="SUPFAM" id="SSF48452">
    <property type="entry name" value="TPR-like"/>
    <property type="match status" value="1"/>
</dbReference>
<dbReference type="InterPro" id="IPR006994">
    <property type="entry name" value="TCF25/Rqc1"/>
</dbReference>
<sequence length="255" mass="29992">MQGCDGMERNVAKHVLADVLLVTHGAKGEQEARIMYELLRRSYRTRHMEWHEECLQSAWEQYRYWLQSNSTFKIPGRQPPGNRRKKNTDSLYPIRLEKRGRNEWEFAWPGEVLNLMHKFDRGSEHLEKGDLTGAKRIFNAIIRECPYFIHAYNKLAAMEWDKGNLAQAERHYSQAYEIGRSVLPVNFRGKLPWGWVENRPFLHTLHGLALVKLRRGDPQSAKKLLDWLIKLEPEDFLGARSIIDDIRKGTVPWDE</sequence>
<dbReference type="AlphaFoldDB" id="A0A5S4ZTJ3"/>
<proteinExistence type="predicted"/>
<dbReference type="RefSeq" id="WP_166511417.1">
    <property type="nucleotide sequence ID" value="NZ_VNHM01000006.1"/>
</dbReference>
<dbReference type="EMBL" id="VNHM01000006">
    <property type="protein sequence ID" value="TYO96004.1"/>
    <property type="molecule type" value="Genomic_DNA"/>
</dbReference>